<evidence type="ECO:0000256" key="5">
    <source>
        <dbReference type="ARBA" id="ARBA00023014"/>
    </source>
</evidence>
<keyword evidence="1 7" id="KW-0004">4Fe-4S</keyword>
<dbReference type="Gene3D" id="3.20.20.20">
    <property type="entry name" value="Dihydropteroate synthase-like"/>
    <property type="match status" value="1"/>
</dbReference>
<dbReference type="HAMAP" id="MF_00159">
    <property type="entry name" value="IspG"/>
    <property type="match status" value="1"/>
</dbReference>
<keyword evidence="2 7" id="KW-0479">Metal-binding</keyword>
<dbReference type="Pfam" id="PF04551">
    <property type="entry name" value="GcpE"/>
    <property type="match status" value="1"/>
</dbReference>
<accession>A0ABY1P9D2</accession>
<feature type="binding site" evidence="7">
    <location>
        <position position="414"/>
    </location>
    <ligand>
        <name>[4Fe-4S] cluster</name>
        <dbReference type="ChEBI" id="CHEBI:49883"/>
    </ligand>
</feature>
<keyword evidence="3 7" id="KW-0560">Oxidoreductase</keyword>
<comment type="cofactor">
    <cofactor evidence="7">
        <name>[4Fe-4S] cluster</name>
        <dbReference type="ChEBI" id="CHEBI:49883"/>
    </cofactor>
    <text evidence="7">Binds 1 [4Fe-4S] cluster.</text>
</comment>
<comment type="similarity">
    <text evidence="7">Belongs to the IspG family.</text>
</comment>
<feature type="domain" description="IspG C-terminal" evidence="9">
    <location>
        <begin position="365"/>
        <end position="465"/>
    </location>
</feature>
<feature type="binding site" evidence="7">
    <location>
        <position position="371"/>
    </location>
    <ligand>
        <name>[4Fe-4S] cluster</name>
        <dbReference type="ChEBI" id="CHEBI:49883"/>
    </ligand>
</feature>
<comment type="catalytic activity">
    <reaction evidence="7">
        <text>(2E)-4-hydroxy-3-methylbut-2-enyl diphosphate + oxidized [flavodoxin] + H2O + 2 H(+) = 2-C-methyl-D-erythritol 2,4-cyclic diphosphate + reduced [flavodoxin]</text>
        <dbReference type="Rhea" id="RHEA:43604"/>
        <dbReference type="Rhea" id="RHEA-COMP:10622"/>
        <dbReference type="Rhea" id="RHEA-COMP:10623"/>
        <dbReference type="ChEBI" id="CHEBI:15377"/>
        <dbReference type="ChEBI" id="CHEBI:15378"/>
        <dbReference type="ChEBI" id="CHEBI:57618"/>
        <dbReference type="ChEBI" id="CHEBI:58210"/>
        <dbReference type="ChEBI" id="CHEBI:58483"/>
        <dbReference type="ChEBI" id="CHEBI:128753"/>
        <dbReference type="EC" id="1.17.7.3"/>
    </reaction>
</comment>
<evidence type="ECO:0000313" key="10">
    <source>
        <dbReference type="EMBL" id="SMP28952.1"/>
    </source>
</evidence>
<feature type="binding site" evidence="7">
    <location>
        <position position="368"/>
    </location>
    <ligand>
        <name>[4Fe-4S] cluster</name>
        <dbReference type="ChEBI" id="CHEBI:49883"/>
    </ligand>
</feature>
<dbReference type="PANTHER" id="PTHR30454:SF0">
    <property type="entry name" value="4-HYDROXY-3-METHYLBUT-2-EN-1-YL DIPHOSPHATE SYNTHASE (FERREDOXIN), CHLOROPLASTIC"/>
    <property type="match status" value="1"/>
</dbReference>
<gene>
    <name evidence="7" type="primary">ispG</name>
    <name evidence="10" type="ORF">SAMN06265374_3034</name>
</gene>
<dbReference type="PANTHER" id="PTHR30454">
    <property type="entry name" value="4-HYDROXY-3-METHYLBUT-2-EN-1-YL DIPHOSPHATE SYNTHASE"/>
    <property type="match status" value="1"/>
</dbReference>
<evidence type="ECO:0000256" key="7">
    <source>
        <dbReference type="HAMAP-Rule" id="MF_00159"/>
    </source>
</evidence>
<comment type="pathway">
    <text evidence="7">Isoprenoid biosynthesis; isopentenyl diphosphate biosynthesis via DXP pathway; isopentenyl diphosphate from 1-deoxy-D-xylulose 5-phosphate: step 5/6.</text>
</comment>
<dbReference type="EC" id="1.17.7.3" evidence="7"/>
<dbReference type="NCBIfam" id="NF001540">
    <property type="entry name" value="PRK00366.1"/>
    <property type="match status" value="1"/>
</dbReference>
<dbReference type="NCBIfam" id="TIGR00612">
    <property type="entry name" value="ispG_gcpE"/>
    <property type="match status" value="1"/>
</dbReference>
<dbReference type="InterPro" id="IPR004588">
    <property type="entry name" value="IspG_bac-typ"/>
</dbReference>
<dbReference type="Proteomes" id="UP001157914">
    <property type="component" value="Unassembled WGS sequence"/>
</dbReference>
<evidence type="ECO:0000256" key="6">
    <source>
        <dbReference type="ARBA" id="ARBA00023229"/>
    </source>
</evidence>
<dbReference type="InterPro" id="IPR045854">
    <property type="entry name" value="NO2/SO3_Rdtase_4Fe4S_sf"/>
</dbReference>
<evidence type="ECO:0000313" key="11">
    <source>
        <dbReference type="Proteomes" id="UP001157914"/>
    </source>
</evidence>
<protein>
    <recommendedName>
        <fullName evidence="7">4-hydroxy-3-methylbut-2-en-1-yl diphosphate synthase (flavodoxin)</fullName>
        <ecNumber evidence="7">1.17.7.3</ecNumber>
    </recommendedName>
    <alternativeName>
        <fullName evidence="7">1-hydroxy-2-methyl-2-(E)-butenyl 4-diphosphate synthase</fullName>
    </alternativeName>
</protein>
<name>A0ABY1P9D2_9HYPH</name>
<keyword evidence="5 7" id="KW-0411">Iron-sulfur</keyword>
<proteinExistence type="inferred from homology"/>
<dbReference type="Pfam" id="PF26540">
    <property type="entry name" value="GcpE_C"/>
    <property type="match status" value="1"/>
</dbReference>
<evidence type="ECO:0000259" key="9">
    <source>
        <dbReference type="Pfam" id="PF26540"/>
    </source>
</evidence>
<evidence type="ECO:0000256" key="1">
    <source>
        <dbReference type="ARBA" id="ARBA00022485"/>
    </source>
</evidence>
<dbReference type="EMBL" id="FXTT01000004">
    <property type="protein sequence ID" value="SMP28952.1"/>
    <property type="molecule type" value="Genomic_DNA"/>
</dbReference>
<sequence>MELRSEAPSDQFFFTEVGINLRRHAWQCELDPIALLTAKSYSHAGKTTEYPSYEDADSPPNGWFAMIDDFAKPLPRRNSVGVMVGNVQVGGGAPIVVQSMTNTDTADADATVAQVSALARAGSEVVRITVDRAEAAEQVPHIKERLDRIGIDVPLVGDFHYIGHKLLADYPDCAAALDKYRINPGNVGFKAKRDTQFSQIIDIAQKHDKPVRIGVNWGSLDQELLTKLMDENAESDVPVSANAVMREAIIQSALLSAERAEDLGMARNKILLSAKVSQVQDLIAVYADLARRCDYALHLGLTEAGMGTKGIVSSAASMGILLQQGIGDTIRVSLTPEPGGDRTREVQVAQELLQVMGFRAFVPVVAACPGCGRTTSTTFQELAQDIQDHIKVSMPKWREQYPGVESLNVAVMGCIVNGPGESKHADIGISLPGTGETPSAPVFIDGEKATTLRGEGIADEFMKMVLDYIEKRYGTGAKSPSSSDAA</sequence>
<dbReference type="Gene3D" id="3.30.413.10">
    <property type="entry name" value="Sulfite Reductase Hemoprotein, domain 1"/>
    <property type="match status" value="1"/>
</dbReference>
<comment type="caution">
    <text evidence="10">The sequence shown here is derived from an EMBL/GenBank/DDBJ whole genome shotgun (WGS) entry which is preliminary data.</text>
</comment>
<feature type="domain" description="IspG TIM-barrel" evidence="8">
    <location>
        <begin position="82"/>
        <end position="350"/>
    </location>
</feature>
<dbReference type="InterPro" id="IPR011005">
    <property type="entry name" value="Dihydropteroate_synth-like_sf"/>
</dbReference>
<dbReference type="SUPFAM" id="SSF56014">
    <property type="entry name" value="Nitrite and sulphite reductase 4Fe-4S domain-like"/>
    <property type="match status" value="1"/>
</dbReference>
<organism evidence="10 11">
    <name type="scientific">Roseibium denhamense</name>
    <dbReference type="NCBI Taxonomy" id="76305"/>
    <lineage>
        <taxon>Bacteria</taxon>
        <taxon>Pseudomonadati</taxon>
        <taxon>Pseudomonadota</taxon>
        <taxon>Alphaproteobacteria</taxon>
        <taxon>Hyphomicrobiales</taxon>
        <taxon>Stappiaceae</taxon>
        <taxon>Roseibium</taxon>
    </lineage>
</organism>
<dbReference type="InterPro" id="IPR058579">
    <property type="entry name" value="IspG_C"/>
</dbReference>
<evidence type="ECO:0000256" key="3">
    <source>
        <dbReference type="ARBA" id="ARBA00023002"/>
    </source>
</evidence>
<evidence type="ECO:0000259" key="8">
    <source>
        <dbReference type="Pfam" id="PF04551"/>
    </source>
</evidence>
<reference evidence="10 11" key="1">
    <citation type="submission" date="2017-05" db="EMBL/GenBank/DDBJ databases">
        <authorList>
            <person name="Varghese N."/>
            <person name="Submissions S."/>
        </authorList>
    </citation>
    <scope>NUCLEOTIDE SEQUENCE [LARGE SCALE GENOMIC DNA]</scope>
    <source>
        <strain evidence="10 11">DSM 15949</strain>
    </source>
</reference>
<keyword evidence="6 7" id="KW-0414">Isoprene biosynthesis</keyword>
<keyword evidence="11" id="KW-1185">Reference proteome</keyword>
<dbReference type="InterPro" id="IPR058578">
    <property type="entry name" value="IspG_TIM"/>
</dbReference>
<keyword evidence="4 7" id="KW-0408">Iron</keyword>
<evidence type="ECO:0000256" key="4">
    <source>
        <dbReference type="ARBA" id="ARBA00023004"/>
    </source>
</evidence>
<feature type="binding site" evidence="7">
    <location>
        <position position="421"/>
    </location>
    <ligand>
        <name>[4Fe-4S] cluster</name>
        <dbReference type="ChEBI" id="CHEBI:49883"/>
    </ligand>
</feature>
<comment type="function">
    <text evidence="7">Converts 2C-methyl-D-erythritol 2,4-cyclodiphosphate (ME-2,4cPP) into 1-hydroxy-2-methyl-2-(E)-butenyl 4-diphosphate.</text>
</comment>
<evidence type="ECO:0000256" key="2">
    <source>
        <dbReference type="ARBA" id="ARBA00022723"/>
    </source>
</evidence>